<comment type="subunit">
    <text evidence="9">The complex comprises the extracytoplasmic solute receptor protein and the two transmembrane proteins.</text>
</comment>
<sequence>MQSIFSGGSRWIDRTVTVLVGLAGLCLVAIVVIVSLGVVMRYAFGAPLLGVNEFVQLTAVALVMAALPYCTAQGGHVAVDVFERMLGKWGRYLGDIISYLLSGFVLGALAQRAALKALDAWEWGDATNMLRMPIWPFYGILAAGAGLCVVIMALQFFQIISRGPR</sequence>
<keyword evidence="2 9" id="KW-0813">Transport</keyword>
<evidence type="ECO:0000256" key="2">
    <source>
        <dbReference type="ARBA" id="ARBA00022448"/>
    </source>
</evidence>
<dbReference type="InterPro" id="IPR055348">
    <property type="entry name" value="DctQ"/>
</dbReference>
<feature type="transmembrane region" description="Helical" evidence="9">
    <location>
        <begin position="16"/>
        <end position="42"/>
    </location>
</feature>
<dbReference type="OrthoDB" id="2877624at2"/>
<evidence type="ECO:0000256" key="6">
    <source>
        <dbReference type="ARBA" id="ARBA00022989"/>
    </source>
</evidence>
<dbReference type="AlphaFoldDB" id="A0A159YY35"/>
<dbReference type="EMBL" id="CP012661">
    <property type="protein sequence ID" value="AMY67346.1"/>
    <property type="molecule type" value="Genomic_DNA"/>
</dbReference>
<feature type="transmembrane region" description="Helical" evidence="9">
    <location>
        <begin position="134"/>
        <end position="157"/>
    </location>
</feature>
<gene>
    <name evidence="11" type="ORF">AKL17_0084</name>
</gene>
<comment type="function">
    <text evidence="9">Part of the tripartite ATP-independent periplasmic (TRAP) transport system.</text>
</comment>
<evidence type="ECO:0000256" key="1">
    <source>
        <dbReference type="ARBA" id="ARBA00004429"/>
    </source>
</evidence>
<name>A0A159YY35_9RHOB</name>
<comment type="similarity">
    <text evidence="8 9">Belongs to the TRAP transporter small permease family.</text>
</comment>
<evidence type="ECO:0000256" key="9">
    <source>
        <dbReference type="RuleBase" id="RU369079"/>
    </source>
</evidence>
<evidence type="ECO:0000313" key="11">
    <source>
        <dbReference type="EMBL" id="AMY67346.1"/>
    </source>
</evidence>
<dbReference type="STRING" id="1335048.AKL17_0084"/>
<dbReference type="InterPro" id="IPR007387">
    <property type="entry name" value="TRAP_DctQ"/>
</dbReference>
<keyword evidence="12" id="KW-1185">Reference proteome</keyword>
<keyword evidence="5 9" id="KW-0812">Transmembrane</keyword>
<dbReference type="KEGG" id="daa:AKL17_0084"/>
<evidence type="ECO:0000256" key="4">
    <source>
        <dbReference type="ARBA" id="ARBA00022519"/>
    </source>
</evidence>
<dbReference type="Pfam" id="PF04290">
    <property type="entry name" value="DctQ"/>
    <property type="match status" value="1"/>
</dbReference>
<organism evidence="11 12">
    <name type="scientific">Frigidibacter mobilis</name>
    <dbReference type="NCBI Taxonomy" id="1335048"/>
    <lineage>
        <taxon>Bacteria</taxon>
        <taxon>Pseudomonadati</taxon>
        <taxon>Pseudomonadota</taxon>
        <taxon>Alphaproteobacteria</taxon>
        <taxon>Rhodobacterales</taxon>
        <taxon>Paracoccaceae</taxon>
        <taxon>Frigidibacter</taxon>
    </lineage>
</organism>
<dbReference type="Proteomes" id="UP000076128">
    <property type="component" value="Chromosome"/>
</dbReference>
<feature type="domain" description="Tripartite ATP-independent periplasmic transporters DctQ component" evidence="10">
    <location>
        <begin position="30"/>
        <end position="160"/>
    </location>
</feature>
<evidence type="ECO:0000259" key="10">
    <source>
        <dbReference type="Pfam" id="PF04290"/>
    </source>
</evidence>
<evidence type="ECO:0000256" key="5">
    <source>
        <dbReference type="ARBA" id="ARBA00022692"/>
    </source>
</evidence>
<evidence type="ECO:0000256" key="8">
    <source>
        <dbReference type="ARBA" id="ARBA00038436"/>
    </source>
</evidence>
<comment type="subcellular location">
    <subcellularLocation>
        <location evidence="1 9">Cell inner membrane</location>
        <topology evidence="1 9">Multi-pass membrane protein</topology>
    </subcellularLocation>
</comment>
<protein>
    <recommendedName>
        <fullName evidence="9">TRAP transporter small permease protein</fullName>
    </recommendedName>
</protein>
<feature type="transmembrane region" description="Helical" evidence="9">
    <location>
        <begin position="54"/>
        <end position="72"/>
    </location>
</feature>
<accession>A0A159YY35</accession>
<dbReference type="GO" id="GO:0015740">
    <property type="term" value="P:C4-dicarboxylate transport"/>
    <property type="evidence" value="ECO:0007669"/>
    <property type="project" value="TreeGrafter"/>
</dbReference>
<dbReference type="GO" id="GO:0022857">
    <property type="term" value="F:transmembrane transporter activity"/>
    <property type="evidence" value="ECO:0007669"/>
    <property type="project" value="UniProtKB-UniRule"/>
</dbReference>
<dbReference type="PANTHER" id="PTHR35011">
    <property type="entry name" value="2,3-DIKETO-L-GULONATE TRAP TRANSPORTER SMALL PERMEASE PROTEIN YIAM"/>
    <property type="match status" value="1"/>
</dbReference>
<keyword evidence="4 9" id="KW-0997">Cell inner membrane</keyword>
<dbReference type="GO" id="GO:0005886">
    <property type="term" value="C:plasma membrane"/>
    <property type="evidence" value="ECO:0007669"/>
    <property type="project" value="UniProtKB-SubCell"/>
</dbReference>
<dbReference type="RefSeq" id="WP_066808476.1">
    <property type="nucleotide sequence ID" value="NZ_CP012661.1"/>
</dbReference>
<keyword evidence="7 9" id="KW-0472">Membrane</keyword>
<keyword evidence="6 9" id="KW-1133">Transmembrane helix</keyword>
<keyword evidence="3" id="KW-1003">Cell membrane</keyword>
<proteinExistence type="inferred from homology"/>
<dbReference type="PANTHER" id="PTHR35011:SF10">
    <property type="entry name" value="TRAP TRANSPORTER SMALL PERMEASE PROTEIN"/>
    <property type="match status" value="1"/>
</dbReference>
<evidence type="ECO:0000313" key="12">
    <source>
        <dbReference type="Proteomes" id="UP000076128"/>
    </source>
</evidence>
<evidence type="ECO:0000256" key="3">
    <source>
        <dbReference type="ARBA" id="ARBA00022475"/>
    </source>
</evidence>
<feature type="transmembrane region" description="Helical" evidence="9">
    <location>
        <begin position="92"/>
        <end position="114"/>
    </location>
</feature>
<evidence type="ECO:0000256" key="7">
    <source>
        <dbReference type="ARBA" id="ARBA00023136"/>
    </source>
</evidence>
<reference evidence="11 12" key="1">
    <citation type="submission" date="2015-09" db="EMBL/GenBank/DDBJ databases">
        <title>Complete genome sequence of Defluviimonas alba cai42t isolated from an oilfield in Xinjiang.</title>
        <authorList>
            <person name="Geng S."/>
            <person name="Pan X."/>
            <person name="Wu X."/>
        </authorList>
    </citation>
    <scope>NUCLEOTIDE SEQUENCE [LARGE SCALE GENOMIC DNA]</scope>
    <source>
        <strain evidence="12">cai42</strain>
    </source>
</reference>